<dbReference type="PANTHER" id="PTHR30487:SF0">
    <property type="entry name" value="PREPILIN LEADER PEPTIDASE_N-METHYLTRANSFERASE-RELATED"/>
    <property type="match status" value="1"/>
</dbReference>
<comment type="similarity">
    <text evidence="1 2">Belongs to the peptidase A24 family.</text>
</comment>
<dbReference type="GO" id="GO:0006465">
    <property type="term" value="P:signal peptide processing"/>
    <property type="evidence" value="ECO:0007669"/>
    <property type="project" value="TreeGrafter"/>
</dbReference>
<organism evidence="5 6">
    <name type="scientific">Streptosporangium saharense</name>
    <dbReference type="NCBI Taxonomy" id="1706840"/>
    <lineage>
        <taxon>Bacteria</taxon>
        <taxon>Bacillati</taxon>
        <taxon>Actinomycetota</taxon>
        <taxon>Actinomycetes</taxon>
        <taxon>Streptosporangiales</taxon>
        <taxon>Streptosporangiaceae</taxon>
        <taxon>Streptosporangium</taxon>
    </lineage>
</organism>
<dbReference type="GO" id="GO:0004190">
    <property type="term" value="F:aspartic-type endopeptidase activity"/>
    <property type="evidence" value="ECO:0007669"/>
    <property type="project" value="UniProtKB-EC"/>
</dbReference>
<feature type="transmembrane region" description="Helical" evidence="3">
    <location>
        <begin position="224"/>
        <end position="241"/>
    </location>
</feature>
<comment type="caution">
    <text evidence="5">The sequence shown here is derived from an EMBL/GenBank/DDBJ whole genome shotgun (WGS) entry which is preliminary data.</text>
</comment>
<keyword evidence="3" id="KW-0812">Transmembrane</keyword>
<dbReference type="EMBL" id="JACHJP010000003">
    <property type="protein sequence ID" value="MBB4916605.1"/>
    <property type="molecule type" value="Genomic_DNA"/>
</dbReference>
<keyword evidence="5" id="KW-0378">Hydrolase</keyword>
<dbReference type="EC" id="2.1.1.-" evidence="5"/>
<dbReference type="Pfam" id="PF01478">
    <property type="entry name" value="Peptidase_A24"/>
    <property type="match status" value="1"/>
</dbReference>
<dbReference type="GO" id="GO:0005886">
    <property type="term" value="C:plasma membrane"/>
    <property type="evidence" value="ECO:0007669"/>
    <property type="project" value="TreeGrafter"/>
</dbReference>
<keyword evidence="3" id="KW-0472">Membrane</keyword>
<feature type="transmembrane region" description="Helical" evidence="3">
    <location>
        <begin position="121"/>
        <end position="139"/>
    </location>
</feature>
<evidence type="ECO:0000313" key="5">
    <source>
        <dbReference type="EMBL" id="MBB4916605.1"/>
    </source>
</evidence>
<dbReference type="Gene3D" id="1.20.120.1220">
    <property type="match status" value="1"/>
</dbReference>
<dbReference type="GO" id="GO:0032259">
    <property type="term" value="P:methylation"/>
    <property type="evidence" value="ECO:0007669"/>
    <property type="project" value="UniProtKB-KW"/>
</dbReference>
<evidence type="ECO:0000259" key="4">
    <source>
        <dbReference type="Pfam" id="PF01478"/>
    </source>
</evidence>
<dbReference type="PANTHER" id="PTHR30487">
    <property type="entry name" value="TYPE 4 PREPILIN-LIKE PROTEINS LEADER PEPTIDE-PROCESSING ENZYME"/>
    <property type="match status" value="1"/>
</dbReference>
<evidence type="ECO:0000256" key="1">
    <source>
        <dbReference type="ARBA" id="ARBA00005801"/>
    </source>
</evidence>
<dbReference type="RefSeq" id="WP_184716098.1">
    <property type="nucleotide sequence ID" value="NZ_JACHJP010000003.1"/>
</dbReference>
<feature type="transmembrane region" description="Helical" evidence="3">
    <location>
        <begin position="94"/>
        <end position="114"/>
    </location>
</feature>
<keyword evidence="5" id="KW-0489">Methyltransferase</keyword>
<keyword evidence="6" id="KW-1185">Reference proteome</keyword>
<dbReference type="EC" id="3.4.23.43" evidence="5"/>
<dbReference type="Proteomes" id="UP000552644">
    <property type="component" value="Unassembled WGS sequence"/>
</dbReference>
<feature type="domain" description="Prepilin type IV endopeptidase peptidase" evidence="4">
    <location>
        <begin position="100"/>
        <end position="209"/>
    </location>
</feature>
<gene>
    <name evidence="5" type="ORF">FHS44_003693</name>
</gene>
<accession>A0A7W7VNU1</accession>
<dbReference type="InterPro" id="IPR000045">
    <property type="entry name" value="Prepilin_IV_endopep_pep"/>
</dbReference>
<dbReference type="AlphaFoldDB" id="A0A7W7VNU1"/>
<evidence type="ECO:0000313" key="6">
    <source>
        <dbReference type="Proteomes" id="UP000552644"/>
    </source>
</evidence>
<sequence length="242" mass="24110">MNPLPLAAALAGLPLGFWARELAIRHAVGEDAAPGHACPHCAAPVGGGLAASVRLAAGRCPGCRAPIGPPPLVAEILTAAALAVLALRRPWPELAAYGWLAAVAVALIIVDVAVHRLPDRLTAAAFLGTVTPLAVAALTREGAPGLARALLGGLVLTGVYLLLFLVNPDGMGFGDVKFAAALGTALGWLGWDALLTGAFLGFLAGGLYGGALVVTRGAGRGGEIPFGPFMAAGAFAVILTGP</sequence>
<keyword evidence="3" id="KW-1133">Transmembrane helix</keyword>
<proteinExistence type="inferred from homology"/>
<name>A0A7W7VNU1_9ACTN</name>
<evidence type="ECO:0000256" key="3">
    <source>
        <dbReference type="SAM" id="Phobius"/>
    </source>
</evidence>
<dbReference type="GO" id="GO:0008168">
    <property type="term" value="F:methyltransferase activity"/>
    <property type="evidence" value="ECO:0007669"/>
    <property type="project" value="UniProtKB-KW"/>
</dbReference>
<evidence type="ECO:0000256" key="2">
    <source>
        <dbReference type="RuleBase" id="RU003793"/>
    </source>
</evidence>
<dbReference type="InterPro" id="IPR014032">
    <property type="entry name" value="Peptidase_A24A_bac"/>
</dbReference>
<keyword evidence="5" id="KW-0808">Transferase</keyword>
<protein>
    <submittedName>
        <fullName evidence="5">Leader peptidase (Prepilin peptidase)/N-methyltransferase</fullName>
        <ecNumber evidence="5">2.1.1.-</ecNumber>
        <ecNumber evidence="5">3.4.23.43</ecNumber>
    </submittedName>
</protein>
<dbReference type="PRINTS" id="PR00864">
    <property type="entry name" value="PREPILNPTASE"/>
</dbReference>
<feature type="transmembrane region" description="Helical" evidence="3">
    <location>
        <begin position="178"/>
        <end position="204"/>
    </location>
</feature>
<feature type="transmembrane region" description="Helical" evidence="3">
    <location>
        <begin position="145"/>
        <end position="166"/>
    </location>
</feature>
<dbReference type="InterPro" id="IPR050882">
    <property type="entry name" value="Prepilin_peptidase/N-MTase"/>
</dbReference>
<reference evidence="5 6" key="1">
    <citation type="submission" date="2020-08" db="EMBL/GenBank/DDBJ databases">
        <title>Genomic Encyclopedia of Type Strains, Phase III (KMG-III): the genomes of soil and plant-associated and newly described type strains.</title>
        <authorList>
            <person name="Whitman W."/>
        </authorList>
    </citation>
    <scope>NUCLEOTIDE SEQUENCE [LARGE SCALE GENOMIC DNA]</scope>
    <source>
        <strain evidence="5 6">CECT 8840</strain>
    </source>
</reference>